<protein>
    <recommendedName>
        <fullName evidence="2">PNPLA domain-containing protein</fullName>
    </recommendedName>
</protein>
<dbReference type="Pfam" id="PF01734">
    <property type="entry name" value="Patatin"/>
    <property type="match status" value="1"/>
</dbReference>
<proteinExistence type="predicted"/>
<evidence type="ECO:0000259" key="2">
    <source>
        <dbReference type="Pfam" id="PF01734"/>
    </source>
</evidence>
<sequence>MIHNISNSKIYRMWPDGGIVAGLTKKQGLLDNSPLLDFLKDVITATGSTKIYRKLVVSAGDVESGAYHQFNESVGIDRLPYAIKASASIPGAFPPQEFDGRYYMDGGTMWNTNIVTAIDRCREVVDRDEDIVLDVIISDSIYNEGEDKPSENALSNYLREKSFKDYYSFFNDFFENKQAFPNVTYRHMIQPSEKVPLGLKEIDFSQKNLQHLFDIGLKDGAAALDVMRERESNLSTIN</sequence>
<gene>
    <name evidence="3" type="ORF">SINC0208_LOCUS623</name>
</gene>
<evidence type="ECO:0000256" key="1">
    <source>
        <dbReference type="ARBA" id="ARBA00023098"/>
    </source>
</evidence>
<organism evidence="3">
    <name type="scientific">Strombidium inclinatum</name>
    <dbReference type="NCBI Taxonomy" id="197538"/>
    <lineage>
        <taxon>Eukaryota</taxon>
        <taxon>Sar</taxon>
        <taxon>Alveolata</taxon>
        <taxon>Ciliophora</taxon>
        <taxon>Intramacronucleata</taxon>
        <taxon>Spirotrichea</taxon>
        <taxon>Oligotrichia</taxon>
        <taxon>Strombidiidae</taxon>
        <taxon>Strombidium</taxon>
    </lineage>
</organism>
<dbReference type="EMBL" id="HBIH01001705">
    <property type="protein sequence ID" value="CAE0320045.1"/>
    <property type="molecule type" value="Transcribed_RNA"/>
</dbReference>
<name>A0A7S3IDM7_9SPIT</name>
<dbReference type="AlphaFoldDB" id="A0A7S3IDM7"/>
<keyword evidence="1" id="KW-0443">Lipid metabolism</keyword>
<dbReference type="SUPFAM" id="SSF52151">
    <property type="entry name" value="FabD/lysophospholipase-like"/>
    <property type="match status" value="1"/>
</dbReference>
<dbReference type="Gene3D" id="3.40.1090.10">
    <property type="entry name" value="Cytosolic phospholipase A2 catalytic domain"/>
    <property type="match status" value="1"/>
</dbReference>
<evidence type="ECO:0000313" key="3">
    <source>
        <dbReference type="EMBL" id="CAE0320045.1"/>
    </source>
</evidence>
<dbReference type="InterPro" id="IPR016035">
    <property type="entry name" value="Acyl_Trfase/lysoPLipase"/>
</dbReference>
<reference evidence="3" key="1">
    <citation type="submission" date="2021-01" db="EMBL/GenBank/DDBJ databases">
        <authorList>
            <person name="Corre E."/>
            <person name="Pelletier E."/>
            <person name="Niang G."/>
            <person name="Scheremetjew M."/>
            <person name="Finn R."/>
            <person name="Kale V."/>
            <person name="Holt S."/>
            <person name="Cochrane G."/>
            <person name="Meng A."/>
            <person name="Brown T."/>
            <person name="Cohen L."/>
        </authorList>
    </citation>
    <scope>NUCLEOTIDE SEQUENCE</scope>
    <source>
        <strain evidence="3">S3</strain>
    </source>
</reference>
<dbReference type="GO" id="GO:0006629">
    <property type="term" value="P:lipid metabolic process"/>
    <property type="evidence" value="ECO:0007669"/>
    <property type="project" value="UniProtKB-KW"/>
</dbReference>
<feature type="domain" description="PNPLA" evidence="2">
    <location>
        <begin position="21"/>
        <end position="117"/>
    </location>
</feature>
<accession>A0A7S3IDM7</accession>
<dbReference type="InterPro" id="IPR002641">
    <property type="entry name" value="PNPLA_dom"/>
</dbReference>